<keyword evidence="5" id="KW-1185">Reference proteome</keyword>
<dbReference type="WBParaSite" id="SBAD_0000470501-mRNA-1">
    <property type="protein sequence ID" value="SBAD_0000470501-mRNA-1"/>
    <property type="gene ID" value="SBAD_0000470501"/>
</dbReference>
<evidence type="ECO:0000259" key="3">
    <source>
        <dbReference type="Pfam" id="PF04905"/>
    </source>
</evidence>
<feature type="region of interest" description="Disordered" evidence="2">
    <location>
        <begin position="199"/>
        <end position="229"/>
    </location>
</feature>
<dbReference type="PANTHER" id="PTHR12623">
    <property type="entry name" value="NGFI-A BINDING PROTEIN"/>
    <property type="match status" value="1"/>
</dbReference>
<feature type="compositionally biased region" description="Polar residues" evidence="2">
    <location>
        <begin position="94"/>
        <end position="103"/>
    </location>
</feature>
<evidence type="ECO:0000256" key="2">
    <source>
        <dbReference type="SAM" id="MobiDB-lite"/>
    </source>
</evidence>
<dbReference type="PANTHER" id="PTHR12623:SF10">
    <property type="entry name" value="NGFI-A-BINDING PROTEIN HOMOLOG"/>
    <property type="match status" value="1"/>
</dbReference>
<feature type="coiled-coil region" evidence="1">
    <location>
        <begin position="138"/>
        <end position="181"/>
    </location>
</feature>
<feature type="region of interest" description="Disordered" evidence="2">
    <location>
        <begin position="58"/>
        <end position="103"/>
    </location>
</feature>
<dbReference type="GO" id="GO:0005634">
    <property type="term" value="C:nucleus"/>
    <property type="evidence" value="ECO:0007669"/>
    <property type="project" value="InterPro"/>
</dbReference>
<proteinExistence type="predicted"/>
<evidence type="ECO:0000256" key="1">
    <source>
        <dbReference type="SAM" id="Coils"/>
    </source>
</evidence>
<dbReference type="InterPro" id="IPR038398">
    <property type="entry name" value="NCD2_sf"/>
</dbReference>
<organism evidence="6">
    <name type="scientific">Soboliphyme baturini</name>
    <dbReference type="NCBI Taxonomy" id="241478"/>
    <lineage>
        <taxon>Eukaryota</taxon>
        <taxon>Metazoa</taxon>
        <taxon>Ecdysozoa</taxon>
        <taxon>Nematoda</taxon>
        <taxon>Enoplea</taxon>
        <taxon>Dorylaimia</taxon>
        <taxon>Dioctophymatida</taxon>
        <taxon>Dioctophymatoidea</taxon>
        <taxon>Soboliphymatidae</taxon>
        <taxon>Soboliphyme</taxon>
    </lineage>
</organism>
<evidence type="ECO:0000313" key="5">
    <source>
        <dbReference type="Proteomes" id="UP000270296"/>
    </source>
</evidence>
<accession>A0A183ILL7</accession>
<name>A0A183ILL7_9BILA</name>
<dbReference type="Proteomes" id="UP000270296">
    <property type="component" value="Unassembled WGS sequence"/>
</dbReference>
<dbReference type="InterPro" id="IPR039040">
    <property type="entry name" value="NAB_fam"/>
</dbReference>
<dbReference type="GO" id="GO:0003712">
    <property type="term" value="F:transcription coregulator activity"/>
    <property type="evidence" value="ECO:0007669"/>
    <property type="project" value="InterPro"/>
</dbReference>
<gene>
    <name evidence="4" type="ORF">SBAD_LOCUS4513</name>
</gene>
<dbReference type="Gene3D" id="1.20.120.2010">
    <property type="entry name" value="NAB conserved domain 2"/>
    <property type="match status" value="1"/>
</dbReference>
<dbReference type="GO" id="GO:0045892">
    <property type="term" value="P:negative regulation of DNA-templated transcription"/>
    <property type="evidence" value="ECO:0007669"/>
    <property type="project" value="InterPro"/>
</dbReference>
<feature type="compositionally biased region" description="Polar residues" evidence="2">
    <location>
        <begin position="207"/>
        <end position="217"/>
    </location>
</feature>
<protein>
    <submittedName>
        <fullName evidence="6">NCD2 domain-containing protein</fullName>
    </submittedName>
</protein>
<evidence type="ECO:0000313" key="4">
    <source>
        <dbReference type="EMBL" id="VDP04612.1"/>
    </source>
</evidence>
<feature type="compositionally biased region" description="Low complexity" evidence="2">
    <location>
        <begin position="76"/>
        <end position="93"/>
    </location>
</feature>
<reference evidence="4 5" key="2">
    <citation type="submission" date="2018-11" db="EMBL/GenBank/DDBJ databases">
        <authorList>
            <consortium name="Pathogen Informatics"/>
        </authorList>
    </citation>
    <scope>NUCLEOTIDE SEQUENCE [LARGE SCALE GENOMIC DNA]</scope>
</reference>
<feature type="domain" description="NAB co-repressor" evidence="3">
    <location>
        <begin position="10"/>
        <end position="53"/>
    </location>
</feature>
<dbReference type="InterPro" id="IPR006989">
    <property type="entry name" value="NAB_co-repressor_dom"/>
</dbReference>
<dbReference type="AlphaFoldDB" id="A0A183ILL7"/>
<reference evidence="6" key="1">
    <citation type="submission" date="2016-06" db="UniProtKB">
        <authorList>
            <consortium name="WormBaseParasite"/>
        </authorList>
    </citation>
    <scope>IDENTIFICATION</scope>
</reference>
<dbReference type="OrthoDB" id="10028556at2759"/>
<sequence length="245" mass="26975">MPLVNYESFKVSVNEAAAQICLHRPALLTRRDELFPLARQVVRDAGYNCLKGHSAIRTESENELSSSETQRKRRTPIGSTGSSGIGSPASTASNNSQASPLGLQDSAQNEQHNLSPLMSDRSHEAKKRRRLDDIGSELNRIAQEQESYKLQVDQAQDLSDLHNIQRELQRLTQRQLELTDEQADLIASGVNDEITPKLEYPSAPCSVPQTGNSSSLERSSEIPAINPNSDCTEDTKVGIACYSNQ</sequence>
<keyword evidence="1" id="KW-0175">Coiled coil</keyword>
<dbReference type="EMBL" id="UZAM01008366">
    <property type="protein sequence ID" value="VDP04612.1"/>
    <property type="molecule type" value="Genomic_DNA"/>
</dbReference>
<dbReference type="Pfam" id="PF04905">
    <property type="entry name" value="NCD2"/>
    <property type="match status" value="1"/>
</dbReference>
<evidence type="ECO:0000313" key="6">
    <source>
        <dbReference type="WBParaSite" id="SBAD_0000470501-mRNA-1"/>
    </source>
</evidence>